<accession>C8P664</accession>
<dbReference type="EMBL" id="AZDK01000026">
    <property type="protein sequence ID" value="KRK57239.1"/>
    <property type="molecule type" value="Genomic_DNA"/>
</dbReference>
<proteinExistence type="predicted"/>
<evidence type="ECO:0000256" key="2">
    <source>
        <dbReference type="SAM" id="SignalP"/>
    </source>
</evidence>
<organism evidence="3 5">
    <name type="scientific">Limosilactobacillus antri DSM 16041</name>
    <dbReference type="NCBI Taxonomy" id="525309"/>
    <lineage>
        <taxon>Bacteria</taxon>
        <taxon>Bacillati</taxon>
        <taxon>Bacillota</taxon>
        <taxon>Bacilli</taxon>
        <taxon>Lactobacillales</taxon>
        <taxon>Lactobacillaceae</taxon>
        <taxon>Limosilactobacillus</taxon>
    </lineage>
</organism>
<dbReference type="Proteomes" id="UP000051883">
    <property type="component" value="Unassembled WGS sequence"/>
</dbReference>
<dbReference type="EMBL" id="ACLL01000019">
    <property type="protein sequence ID" value="EEW54033.1"/>
    <property type="molecule type" value="Genomic_DNA"/>
</dbReference>
<gene>
    <name evidence="4" type="ORF">FC31_GL001041</name>
    <name evidence="3" type="ORF">HMPREF0494_0808</name>
</gene>
<comment type="caution">
    <text evidence="3">The sequence shown here is derived from an EMBL/GenBank/DDBJ whole genome shotgun (WGS) entry which is preliminary data.</text>
</comment>
<evidence type="ECO:0000313" key="6">
    <source>
        <dbReference type="Proteomes" id="UP000051883"/>
    </source>
</evidence>
<sequence>MRKKLYKAKKNWVIGLAAGALLLVGGATTASADANWNPPAAQFSQFGYNSRPTVTWSGIDTSQYPGVTSNDPANINSAVLDANVNVQTAGEDAGLNQTTPGFSYNVTTNGHSLRNDESVNVDYYFSNGVNYGTNGAEFDSTNSSTISYAGTFRNSVEANYLGVSGSINDHQITMRRENDAQMTHTSDPHNVSYLTKEATVNGNTVTNTIRVNTDNGAVQPGVWGLTIKPYWAVNGDVSVYDTAAPYKNGNAFYYIIRDAQGRPQWLEVIRPQNGMRLFSGHDINYTTGPLGGYQMSGNSSTAPGSARNLYMMAPAGLNAEFTYTESYYWVGDGYNNPQANVNAGYLDGYQLEQDNYGNPLLHVAGWHAASTSADLQNGWLIVFDNTTGTEIKRQRINPVARPDVAAQYRNVANSSQAGFDERISLPSSVLGHQLTIIARYSDDANGGEGHRTDLWLGQRININMDNNAHIDGTKLTGGKVVVNGWHATNTALGRRYHYVIAWDATRGQEITRQQVANVSRADVGRAFPTVINADRSGFSASFDLNDPRYANDQIQFISRYTDDWAGNGNCVDYWFAPQRLLADTGNHASLDGYRLTNAGLQVAGWHATNAALGRNYHTIIVLDARNGRELGRQTIYSGSRPDVARAFPGVMNADQSGFNTTIAFNSAMATDPVRVISRWSASRDANSNYVDYWFAPVQLLADQGNYANLDGISWTGRQVQMGGWHASNQAFGKQYHYIILFDQTRGYEVGRQLVESGSYRPDVANAFRGVSNADNSGFNVTITPSVDIRGDRLQVVSRWTDDPAGNGNGTDYWFAPRVVASRPSDADYSLAQLNQRSVTDPAAWGIYATATADARAAAQEWQNGNHDYQIADRMKDGLQVRYNPTPKDSSTILNNQVYVDDSMPAVINEMYSDPQMKLHVNKFTAAILNGIRQALGINNSTVLTNSALIEDAQKYIFNPKISNTQLFGEVADYSDLTGNVGENLTWQNSFGYGGGNYLTGDKPYETTWRTGRNDKPAHSLRLADFKGFIFSMLLTGNGGNTHGFVNGQIDNKHYWGPNDVDLGSAFNIANPEIIFGKVDNPKEYVGLTLANPTVATHGNIMLLLTSSNVGAGIDYN</sequence>
<name>C8P664_9LACO</name>
<dbReference type="STRING" id="525309.HMPREF0494_0808"/>
<evidence type="ECO:0000256" key="1">
    <source>
        <dbReference type="ARBA" id="ARBA00022729"/>
    </source>
</evidence>
<reference evidence="3 5" key="1">
    <citation type="submission" date="2009-09" db="EMBL/GenBank/DDBJ databases">
        <authorList>
            <person name="Qin X."/>
            <person name="Bachman B."/>
            <person name="Battles P."/>
            <person name="Bell A."/>
            <person name="Bess C."/>
            <person name="Bickham C."/>
            <person name="Chaboub L."/>
            <person name="Chen D."/>
            <person name="Coyle M."/>
            <person name="Deiros D.R."/>
            <person name="Dinh H."/>
            <person name="Forbes L."/>
            <person name="Fowler G."/>
            <person name="Francisco L."/>
            <person name="Fu Q."/>
            <person name="Gubbala S."/>
            <person name="Hale W."/>
            <person name="Han Y."/>
            <person name="Hemphill L."/>
            <person name="Highlander S.K."/>
            <person name="Hirani K."/>
            <person name="Hogues M."/>
            <person name="Jackson L."/>
            <person name="Jakkamsetti A."/>
            <person name="Javaid M."/>
            <person name="Jiang H."/>
            <person name="Korchina V."/>
            <person name="Kovar C."/>
            <person name="Lara F."/>
            <person name="Lee S."/>
            <person name="Mata R."/>
            <person name="Mathew T."/>
            <person name="Moen C."/>
            <person name="Morales K."/>
            <person name="Munidasa M."/>
            <person name="Nazareth L."/>
            <person name="Ngo R."/>
            <person name="Nguyen L."/>
            <person name="Okwuonu G."/>
            <person name="Ongeri F."/>
            <person name="Patil S."/>
            <person name="Petrosino J."/>
            <person name="Pham C."/>
            <person name="Pham P."/>
            <person name="Pu L.-L."/>
            <person name="Puazo M."/>
            <person name="Raj R."/>
            <person name="Reid J."/>
            <person name="Rouhana J."/>
            <person name="Saada N."/>
            <person name="Shang Y."/>
            <person name="Simmons D."/>
            <person name="Thornton R."/>
            <person name="Warren J."/>
            <person name="Weissenberger G."/>
            <person name="Zhang J."/>
            <person name="Zhang L."/>
            <person name="Zhou C."/>
            <person name="Zhu D."/>
            <person name="Muzny D."/>
            <person name="Worley K."/>
            <person name="Gibbs R."/>
        </authorList>
    </citation>
    <scope>NUCLEOTIDE SEQUENCE [LARGE SCALE GENOMIC DNA]</scope>
    <source>
        <strain evidence="3 5">DSM 16041</strain>
    </source>
</reference>
<dbReference type="InterPro" id="IPR022263">
    <property type="entry name" value="KxYKxGKxW"/>
</dbReference>
<dbReference type="AlphaFoldDB" id="C8P664"/>
<keyword evidence="1 2" id="KW-0732">Signal</keyword>
<evidence type="ECO:0000313" key="5">
    <source>
        <dbReference type="Proteomes" id="UP000003675"/>
    </source>
</evidence>
<keyword evidence="6" id="KW-1185">Reference proteome</keyword>
<reference evidence="4 6" key="2">
    <citation type="journal article" date="2015" name="Genome Announc.">
        <title>Expanding the biotechnology potential of lactobacilli through comparative genomics of 213 strains and associated genera.</title>
        <authorList>
            <person name="Sun Z."/>
            <person name="Harris H.M."/>
            <person name="McCann A."/>
            <person name="Guo C."/>
            <person name="Argimon S."/>
            <person name="Zhang W."/>
            <person name="Yang X."/>
            <person name="Jeffery I.B."/>
            <person name="Cooney J.C."/>
            <person name="Kagawa T.F."/>
            <person name="Liu W."/>
            <person name="Song Y."/>
            <person name="Salvetti E."/>
            <person name="Wrobel A."/>
            <person name="Rasinkangas P."/>
            <person name="Parkhill J."/>
            <person name="Rea M.C."/>
            <person name="O'Sullivan O."/>
            <person name="Ritari J."/>
            <person name="Douillard F.P."/>
            <person name="Paul Ross R."/>
            <person name="Yang R."/>
            <person name="Briner A.E."/>
            <person name="Felis G.E."/>
            <person name="de Vos W.M."/>
            <person name="Barrangou R."/>
            <person name="Klaenhammer T.R."/>
            <person name="Caufield P.W."/>
            <person name="Cui Y."/>
            <person name="Zhang H."/>
            <person name="O'Toole P.W."/>
        </authorList>
    </citation>
    <scope>NUCLEOTIDE SEQUENCE [LARGE SCALE GENOMIC DNA]</scope>
    <source>
        <strain evidence="4 6">DSM 16041</strain>
    </source>
</reference>
<dbReference type="HOGENOM" id="CLU_281018_0_0_9"/>
<dbReference type="OrthoDB" id="37530at2"/>
<dbReference type="NCBIfam" id="TIGR03715">
    <property type="entry name" value="KxYKxGKxW"/>
    <property type="match status" value="1"/>
</dbReference>
<evidence type="ECO:0000313" key="4">
    <source>
        <dbReference type="EMBL" id="KRK57239.1"/>
    </source>
</evidence>
<protein>
    <submittedName>
        <fullName evidence="3">KxYKxGKxW signal domain protein</fullName>
    </submittedName>
</protein>
<dbReference type="eggNOG" id="COG4193">
    <property type="taxonomic scope" value="Bacteria"/>
</dbReference>
<evidence type="ECO:0000313" key="3">
    <source>
        <dbReference type="EMBL" id="EEW54033.1"/>
    </source>
</evidence>
<feature type="signal peptide" evidence="2">
    <location>
        <begin position="1"/>
        <end position="32"/>
    </location>
</feature>
<feature type="chain" id="PRO_5009951600" evidence="2">
    <location>
        <begin position="33"/>
        <end position="1116"/>
    </location>
</feature>
<dbReference type="RefSeq" id="WP_007124111.1">
    <property type="nucleotide sequence ID" value="NZ_AZDK01000026.1"/>
</dbReference>
<dbReference type="PATRIC" id="fig|525309.8.peg.1051"/>
<dbReference type="Pfam" id="PF19258">
    <property type="entry name" value="KxYKxGKxW_sig"/>
    <property type="match status" value="1"/>
</dbReference>
<dbReference type="Proteomes" id="UP000003675">
    <property type="component" value="Unassembled WGS sequence"/>
</dbReference>